<accession>A0A8E7G2E3</accession>
<dbReference type="EMBL" id="MW182990">
    <property type="protein sequence ID" value="QVW56539.1"/>
    <property type="molecule type" value="Genomic_DNA"/>
</dbReference>
<reference evidence="2" key="1">
    <citation type="submission" date="2020-10" db="EMBL/GenBank/DDBJ databases">
        <title>CRESS DNA virus dark matter in the feces of wild birds.</title>
        <authorList>
            <person name="Yang S."/>
            <person name="Zhang W."/>
        </authorList>
    </citation>
    <scope>NUCLEOTIDE SEQUENCE</scope>
    <source>
        <strain evidence="2">Rfb198gen13</strain>
    </source>
</reference>
<sequence length="310" mass="34854">MPRFTRRRRSYSYARRRIPTKRARASPLRRSYGRKRYGGKRMTSKRILNLTARKKRDTMLGWTNSSAANQTGSTTYTTAAAVVNGGLNDTSAATFVWCATARDNTRNTNGPNGTVYESATRTSATPYMVGLSEHCEIQVNSGMPWQWRRICFTTKGTLLTNTTSFSTGIETSSGWVRVLNQLAGNPGSDPQYSLFVKLFKGQNLSDWVDPMTARTDNSRCTIKYDKTITIASGNEEGMIRKYKKYHPMKQTLVYDDDEVGGGELATNYSTLAKAGMGDYYVLDMFRARDGSTASDKLLFRPTATLYWHEK</sequence>
<evidence type="ECO:0000313" key="2">
    <source>
        <dbReference type="EMBL" id="QVW56539.1"/>
    </source>
</evidence>
<feature type="compositionally biased region" description="Basic residues" evidence="1">
    <location>
        <begin position="1"/>
        <end position="24"/>
    </location>
</feature>
<organism evidence="2">
    <name type="scientific">Tarsiger cyanurus Genomoviridae sp</name>
    <dbReference type="NCBI Taxonomy" id="2814994"/>
    <lineage>
        <taxon>Viruses</taxon>
        <taxon>Monodnaviria</taxon>
        <taxon>Shotokuvirae</taxon>
        <taxon>Cressdnaviricota</taxon>
        <taxon>Repensiviricetes</taxon>
        <taxon>Geplafuvirales</taxon>
        <taxon>Genomoviridae</taxon>
    </lineage>
</organism>
<name>A0A8E7G2E3_9VIRU</name>
<feature type="region of interest" description="Disordered" evidence="1">
    <location>
        <begin position="1"/>
        <end position="29"/>
    </location>
</feature>
<proteinExistence type="predicted"/>
<protein>
    <submittedName>
        <fullName evidence="2">Capsid protein</fullName>
    </submittedName>
</protein>
<evidence type="ECO:0000256" key="1">
    <source>
        <dbReference type="SAM" id="MobiDB-lite"/>
    </source>
</evidence>